<sequence>MEPMDTKQEEEYGRKFAQEMQPHVCVCRYSPGYKGECKLKAEIERLRGLVVEAIELA</sequence>
<comment type="caution">
    <text evidence="1">The sequence shown here is derived from an EMBL/GenBank/DDBJ whole genome shotgun (WGS) entry which is preliminary data.</text>
</comment>
<feature type="non-terminal residue" evidence="1">
    <location>
        <position position="57"/>
    </location>
</feature>
<accession>A0A0F9SRB1</accession>
<protein>
    <submittedName>
        <fullName evidence="1">Uncharacterized protein</fullName>
    </submittedName>
</protein>
<proteinExistence type="predicted"/>
<dbReference type="AlphaFoldDB" id="A0A0F9SRB1"/>
<organism evidence="1">
    <name type="scientific">marine sediment metagenome</name>
    <dbReference type="NCBI Taxonomy" id="412755"/>
    <lineage>
        <taxon>unclassified sequences</taxon>
        <taxon>metagenomes</taxon>
        <taxon>ecological metagenomes</taxon>
    </lineage>
</organism>
<dbReference type="EMBL" id="LAZR01000537">
    <property type="protein sequence ID" value="KKN65042.1"/>
    <property type="molecule type" value="Genomic_DNA"/>
</dbReference>
<evidence type="ECO:0000313" key="1">
    <source>
        <dbReference type="EMBL" id="KKN65042.1"/>
    </source>
</evidence>
<name>A0A0F9SRB1_9ZZZZ</name>
<gene>
    <name evidence="1" type="ORF">LCGC14_0485990</name>
</gene>
<reference evidence="1" key="1">
    <citation type="journal article" date="2015" name="Nature">
        <title>Complex archaea that bridge the gap between prokaryotes and eukaryotes.</title>
        <authorList>
            <person name="Spang A."/>
            <person name="Saw J.H."/>
            <person name="Jorgensen S.L."/>
            <person name="Zaremba-Niedzwiedzka K."/>
            <person name="Martijn J."/>
            <person name="Lind A.E."/>
            <person name="van Eijk R."/>
            <person name="Schleper C."/>
            <person name="Guy L."/>
            <person name="Ettema T.J."/>
        </authorList>
    </citation>
    <scope>NUCLEOTIDE SEQUENCE</scope>
</reference>